<sequence>MSHTGQGHRHDLQAIARRAMIARGLLPDFSPAVVREISGLTPPAATPTPSIRDLRRLCWCSIDNDDSRDLDQLTIAEPIGDGAVKILVAVADVDALVRKGSAVDAHAQHNTTSVYTEAEIFPMLPLPLSTDLTSLNEDEERLAVVIEMVVNQDGSLGRSDIYCAWVVNHAKLTYHSVAAWLDGREPAPGRVATVTGLDEQLRVQDRVAQTLRTVRHMHGALSLETIEPRAVFEDDVLTDLRAEDKNRAQELIEDLMIAANRVTVRYLEARGLPSLRRILRSPDRWQRIVDLAAHLGGRLPPEPDAVALEAFLSKRRQADPVRFPDLSLTVVKLIGRGEYVVEGPDQTTPGHFGLAIPAYTHSTAPNRRFPDLLTQRLLKAALAEYRVPYSLEELGALAQHCTEQEDHASKVERRVRKSAAALLLESKIGQHFDAIVTGASRKGTWVRIVRPSAEGKVVQGFEGLDVGDRVRVELIDTNVEQGFIDFARA</sequence>
<dbReference type="PANTHER" id="PTHR23355:SF37">
    <property type="entry name" value="EXORIBONUCLEASE 2"/>
    <property type="match status" value="1"/>
</dbReference>
<protein>
    <submittedName>
        <fullName evidence="2">RNB domain-containing ribonuclease</fullName>
    </submittedName>
</protein>
<dbReference type="EMBL" id="JAIOIU010000013">
    <property type="protein sequence ID" value="MBZ0158712.1"/>
    <property type="molecule type" value="Genomic_DNA"/>
</dbReference>
<dbReference type="Pfam" id="PF00773">
    <property type="entry name" value="RNB"/>
    <property type="match status" value="1"/>
</dbReference>
<dbReference type="Pfam" id="PF18614">
    <property type="entry name" value="RNase_II_C_S1"/>
    <property type="match status" value="1"/>
</dbReference>
<dbReference type="Proteomes" id="UP001197609">
    <property type="component" value="Unassembled WGS sequence"/>
</dbReference>
<gene>
    <name evidence="2" type="ORF">K8G79_00945</name>
</gene>
<comment type="caution">
    <text evidence="2">The sequence shown here is derived from an EMBL/GenBank/DDBJ whole genome shotgun (WGS) entry which is preliminary data.</text>
</comment>
<dbReference type="GO" id="GO:0003723">
    <property type="term" value="F:RNA binding"/>
    <property type="evidence" value="ECO:0007669"/>
    <property type="project" value="InterPro"/>
</dbReference>
<dbReference type="InterPro" id="IPR012340">
    <property type="entry name" value="NA-bd_OB-fold"/>
</dbReference>
<dbReference type="GO" id="GO:0004540">
    <property type="term" value="F:RNA nuclease activity"/>
    <property type="evidence" value="ECO:0007669"/>
    <property type="project" value="InterPro"/>
</dbReference>
<reference evidence="2 3" key="1">
    <citation type="journal article" date="2021" name="bioRxiv">
        <title>Unraveling nitrogen, sulfur and carbon metabolic pathways and microbial community transcriptional responses to substrate deprivation and toxicity stresses in a bioreactor mimicking anoxic brackish coastal sediment conditions.</title>
        <authorList>
            <person name="Martins P.D."/>
            <person name="Echeveste M.J."/>
            <person name="Arshad A."/>
            <person name="Kurth J."/>
            <person name="Ouboter H."/>
            <person name="Jetten M.S.M."/>
            <person name="Welte C.U."/>
        </authorList>
    </citation>
    <scope>NUCLEOTIDE SEQUENCE [LARGE SCALE GENOMIC DNA]</scope>
    <source>
        <strain evidence="2">MAG_38</strain>
    </source>
</reference>
<dbReference type="AlphaFoldDB" id="A0AAJ1EJJ9"/>
<name>A0AAJ1EJJ9_9BACT</name>
<dbReference type="InterPro" id="IPR040596">
    <property type="entry name" value="RNase_II_C_S1"/>
</dbReference>
<dbReference type="GO" id="GO:0006402">
    <property type="term" value="P:mRNA catabolic process"/>
    <property type="evidence" value="ECO:0007669"/>
    <property type="project" value="TreeGrafter"/>
</dbReference>
<dbReference type="SUPFAM" id="SSF50249">
    <property type="entry name" value="Nucleic acid-binding proteins"/>
    <property type="match status" value="1"/>
</dbReference>
<feature type="domain" description="RNB" evidence="1">
    <location>
        <begin position="51"/>
        <end position="384"/>
    </location>
</feature>
<dbReference type="InterPro" id="IPR001900">
    <property type="entry name" value="RNase_II/R"/>
</dbReference>
<dbReference type="InterPro" id="IPR050180">
    <property type="entry name" value="RNR_Ribonuclease"/>
</dbReference>
<organism evidence="2 3">
    <name type="scientific">Candidatus Methylomirabilis tolerans</name>
    <dbReference type="NCBI Taxonomy" id="3123416"/>
    <lineage>
        <taxon>Bacteria</taxon>
        <taxon>Candidatus Methylomirabilota</taxon>
        <taxon>Candidatus Methylomirabilia</taxon>
        <taxon>Candidatus Methylomirabilales</taxon>
        <taxon>Candidatus Methylomirabilaceae</taxon>
        <taxon>Candidatus Methylomirabilis</taxon>
    </lineage>
</organism>
<dbReference type="SMART" id="SM00955">
    <property type="entry name" value="RNB"/>
    <property type="match status" value="1"/>
</dbReference>
<dbReference type="PANTHER" id="PTHR23355">
    <property type="entry name" value="RIBONUCLEASE"/>
    <property type="match status" value="1"/>
</dbReference>
<proteinExistence type="predicted"/>
<evidence type="ECO:0000313" key="3">
    <source>
        <dbReference type="Proteomes" id="UP001197609"/>
    </source>
</evidence>
<evidence type="ECO:0000313" key="2">
    <source>
        <dbReference type="EMBL" id="MBZ0158712.1"/>
    </source>
</evidence>
<evidence type="ECO:0000259" key="1">
    <source>
        <dbReference type="SMART" id="SM00955"/>
    </source>
</evidence>
<dbReference type="GO" id="GO:0005829">
    <property type="term" value="C:cytosol"/>
    <property type="evidence" value="ECO:0007669"/>
    <property type="project" value="TreeGrafter"/>
</dbReference>
<accession>A0AAJ1EJJ9</accession>